<dbReference type="PANTHER" id="PTHR47739">
    <property type="entry name" value="TRNA1(VAL) (ADENINE(37)-N6)-METHYLTRANSFERASE"/>
    <property type="match status" value="1"/>
</dbReference>
<keyword evidence="3 6" id="KW-0808">Transferase</keyword>
<dbReference type="InterPro" id="IPR029063">
    <property type="entry name" value="SAM-dependent_MTases_sf"/>
</dbReference>
<protein>
    <recommendedName>
        <fullName evidence="6">tRNA1(Val) (adenine(37)-N6)-methyltransferase</fullName>
        <ecNumber evidence="6">2.1.1.223</ecNumber>
    </recommendedName>
    <alternativeName>
        <fullName evidence="6">tRNA m6A37 methyltransferase</fullName>
    </alternativeName>
</protein>
<evidence type="ECO:0000256" key="2">
    <source>
        <dbReference type="ARBA" id="ARBA00022603"/>
    </source>
</evidence>
<evidence type="ECO:0000256" key="4">
    <source>
        <dbReference type="ARBA" id="ARBA00022691"/>
    </source>
</evidence>
<gene>
    <name evidence="8" type="ORF">V1I91_02405</name>
</gene>
<dbReference type="InterPro" id="IPR007848">
    <property type="entry name" value="Small_mtfrase_dom"/>
</dbReference>
<name>A0ABU7IPL0_9FLAO</name>
<evidence type="ECO:0000259" key="7">
    <source>
        <dbReference type="Pfam" id="PF05175"/>
    </source>
</evidence>
<dbReference type="GO" id="GO:0032259">
    <property type="term" value="P:methylation"/>
    <property type="evidence" value="ECO:0007669"/>
    <property type="project" value="UniProtKB-KW"/>
</dbReference>
<comment type="catalytic activity">
    <reaction evidence="6">
        <text>adenosine(37) in tRNA1(Val) + S-adenosyl-L-methionine = N(6)-methyladenosine(37) in tRNA1(Val) + S-adenosyl-L-homocysteine + H(+)</text>
        <dbReference type="Rhea" id="RHEA:43160"/>
        <dbReference type="Rhea" id="RHEA-COMP:10369"/>
        <dbReference type="Rhea" id="RHEA-COMP:10370"/>
        <dbReference type="ChEBI" id="CHEBI:15378"/>
        <dbReference type="ChEBI" id="CHEBI:57856"/>
        <dbReference type="ChEBI" id="CHEBI:59789"/>
        <dbReference type="ChEBI" id="CHEBI:74411"/>
        <dbReference type="ChEBI" id="CHEBI:74449"/>
        <dbReference type="EC" id="2.1.1.223"/>
    </reaction>
</comment>
<evidence type="ECO:0000256" key="6">
    <source>
        <dbReference type="HAMAP-Rule" id="MF_01872"/>
    </source>
</evidence>
<keyword evidence="9" id="KW-1185">Reference proteome</keyword>
<evidence type="ECO:0000313" key="8">
    <source>
        <dbReference type="EMBL" id="MEE1974904.1"/>
    </source>
</evidence>
<dbReference type="PANTHER" id="PTHR47739:SF1">
    <property type="entry name" value="TRNA1(VAL) (ADENINE(37)-N6)-METHYLTRANSFERASE"/>
    <property type="match status" value="1"/>
</dbReference>
<keyword evidence="4 6" id="KW-0949">S-adenosyl-L-methionine</keyword>
<dbReference type="InterPro" id="IPR002052">
    <property type="entry name" value="DNA_methylase_N6_adenine_CS"/>
</dbReference>
<dbReference type="HAMAP" id="MF_01872">
    <property type="entry name" value="tRNA_methyltr_YfiC"/>
    <property type="match status" value="1"/>
</dbReference>
<dbReference type="CDD" id="cd02440">
    <property type="entry name" value="AdoMet_MTases"/>
    <property type="match status" value="1"/>
</dbReference>
<dbReference type="PROSITE" id="PS00092">
    <property type="entry name" value="N6_MTASE"/>
    <property type="match status" value="1"/>
</dbReference>
<organism evidence="8 9">
    <name type="scientific">Maribacter cobaltidurans</name>
    <dbReference type="NCBI Taxonomy" id="1178778"/>
    <lineage>
        <taxon>Bacteria</taxon>
        <taxon>Pseudomonadati</taxon>
        <taxon>Bacteroidota</taxon>
        <taxon>Flavobacteriia</taxon>
        <taxon>Flavobacteriales</taxon>
        <taxon>Flavobacteriaceae</taxon>
        <taxon>Maribacter</taxon>
    </lineage>
</organism>
<evidence type="ECO:0000256" key="1">
    <source>
        <dbReference type="ARBA" id="ARBA00022490"/>
    </source>
</evidence>
<evidence type="ECO:0000256" key="5">
    <source>
        <dbReference type="ARBA" id="ARBA00022694"/>
    </source>
</evidence>
<evidence type="ECO:0000256" key="3">
    <source>
        <dbReference type="ARBA" id="ARBA00022679"/>
    </source>
</evidence>
<comment type="similarity">
    <text evidence="6">Belongs to the methyltransferase superfamily. tRNA (adenine-N(6)-)-methyltransferase family.</text>
</comment>
<reference evidence="8 9" key="1">
    <citation type="submission" date="2024-01" db="EMBL/GenBank/DDBJ databases">
        <title>Maribacter spp. originated from different algae showed divergent polysaccharides utilization ability.</title>
        <authorList>
            <person name="Wang H."/>
            <person name="Wu Y."/>
        </authorList>
    </citation>
    <scope>NUCLEOTIDE SEQUENCE [LARGE SCALE GENOMIC DNA]</scope>
    <source>
        <strain evidence="8 9">PR1</strain>
    </source>
</reference>
<dbReference type="Proteomes" id="UP001356308">
    <property type="component" value="Unassembled WGS sequence"/>
</dbReference>
<dbReference type="InterPro" id="IPR020596">
    <property type="entry name" value="rRNA_Ade_Mease_Trfase_CS"/>
</dbReference>
<dbReference type="InterPro" id="IPR022882">
    <property type="entry name" value="tRNA_adenine-N6_MeTrfase"/>
</dbReference>
<comment type="subcellular location">
    <subcellularLocation>
        <location evidence="6">Cytoplasm</location>
    </subcellularLocation>
</comment>
<comment type="caution">
    <text evidence="8">The sequence shown here is derived from an EMBL/GenBank/DDBJ whole genome shotgun (WGS) entry which is preliminary data.</text>
</comment>
<keyword evidence="5 6" id="KW-0819">tRNA processing</keyword>
<dbReference type="EMBL" id="JAZDDG010000001">
    <property type="protein sequence ID" value="MEE1974904.1"/>
    <property type="molecule type" value="Genomic_DNA"/>
</dbReference>
<keyword evidence="2 6" id="KW-0489">Methyltransferase</keyword>
<accession>A0ABU7IPL0</accession>
<sequence>MKDTFCFKEFKIDQERCAMKIGTDGVLLGAWTNLEIEPESILDIGAGTGIISLMLAQRSDALTIDALEIDENAYEQCVDNFEGSPWGDRLYCYHAGLDEFVDEIDDNYELIISNPPFYSEAVSSGDVSRDLARQNDSLPFSELLEGVSKLLSKEGVFSVIIPFKEERRFIDLASSFKLFPKRITQVKGNKAAPFKRSLLEFSRRKEQVIMTELIIEEERHVYTEDYIKLTKDFYLKM</sequence>
<dbReference type="Pfam" id="PF05175">
    <property type="entry name" value="MTS"/>
    <property type="match status" value="1"/>
</dbReference>
<dbReference type="GO" id="GO:0008168">
    <property type="term" value="F:methyltransferase activity"/>
    <property type="evidence" value="ECO:0007669"/>
    <property type="project" value="UniProtKB-KW"/>
</dbReference>
<dbReference type="PROSITE" id="PS01131">
    <property type="entry name" value="RRNA_A_DIMETH"/>
    <property type="match status" value="1"/>
</dbReference>
<dbReference type="RefSeq" id="WP_272649733.1">
    <property type="nucleotide sequence ID" value="NZ_JAZDDG010000001.1"/>
</dbReference>
<evidence type="ECO:0000313" key="9">
    <source>
        <dbReference type="Proteomes" id="UP001356308"/>
    </source>
</evidence>
<dbReference type="Gene3D" id="3.40.50.150">
    <property type="entry name" value="Vaccinia Virus protein VP39"/>
    <property type="match status" value="1"/>
</dbReference>
<dbReference type="InterPro" id="IPR050210">
    <property type="entry name" value="tRNA_Adenine-N(6)_MTase"/>
</dbReference>
<feature type="domain" description="Methyltransferase small" evidence="7">
    <location>
        <begin position="38"/>
        <end position="134"/>
    </location>
</feature>
<comment type="function">
    <text evidence="6">Specifically methylates the adenine in position 37 of tRNA(1)(Val) (anticodon cmo5UAC).</text>
</comment>
<proteinExistence type="inferred from homology"/>
<dbReference type="SUPFAM" id="SSF53335">
    <property type="entry name" value="S-adenosyl-L-methionine-dependent methyltransferases"/>
    <property type="match status" value="1"/>
</dbReference>
<keyword evidence="1 6" id="KW-0963">Cytoplasm</keyword>
<dbReference type="EC" id="2.1.1.223" evidence="6"/>